<dbReference type="InterPro" id="IPR054156">
    <property type="entry name" value="YxaF_TetR_C"/>
</dbReference>
<accession>A0ABX8RHV9</accession>
<feature type="DNA-binding region" description="H-T-H motif" evidence="4">
    <location>
        <begin position="26"/>
        <end position="45"/>
    </location>
</feature>
<evidence type="ECO:0000256" key="5">
    <source>
        <dbReference type="SAM" id="MobiDB-lite"/>
    </source>
</evidence>
<protein>
    <submittedName>
        <fullName evidence="7">TetR/AcrR family transcriptional regulator</fullName>
    </submittedName>
</protein>
<keyword evidence="8" id="KW-1185">Reference proteome</keyword>
<dbReference type="Pfam" id="PF00440">
    <property type="entry name" value="TetR_N"/>
    <property type="match status" value="1"/>
</dbReference>
<keyword evidence="2 4" id="KW-0238">DNA-binding</keyword>
<dbReference type="EMBL" id="CP078145">
    <property type="protein sequence ID" value="QXN89189.1"/>
    <property type="molecule type" value="Genomic_DNA"/>
</dbReference>
<evidence type="ECO:0000259" key="6">
    <source>
        <dbReference type="PROSITE" id="PS50977"/>
    </source>
</evidence>
<evidence type="ECO:0000256" key="1">
    <source>
        <dbReference type="ARBA" id="ARBA00023015"/>
    </source>
</evidence>
<evidence type="ECO:0000256" key="3">
    <source>
        <dbReference type="ARBA" id="ARBA00023163"/>
    </source>
</evidence>
<evidence type="ECO:0000313" key="8">
    <source>
        <dbReference type="Proteomes" id="UP000694257"/>
    </source>
</evidence>
<keyword evidence="1" id="KW-0805">Transcription regulation</keyword>
<dbReference type="RefSeq" id="WP_218470067.1">
    <property type="nucleotide sequence ID" value="NZ_BAABJN010000003.1"/>
</dbReference>
<evidence type="ECO:0000256" key="4">
    <source>
        <dbReference type="PROSITE-ProRule" id="PRU00335"/>
    </source>
</evidence>
<feature type="domain" description="HTH tetR-type" evidence="6">
    <location>
        <begin position="3"/>
        <end position="63"/>
    </location>
</feature>
<organism evidence="7 8">
    <name type="scientific">Nocardia iowensis</name>
    <dbReference type="NCBI Taxonomy" id="204891"/>
    <lineage>
        <taxon>Bacteria</taxon>
        <taxon>Bacillati</taxon>
        <taxon>Actinomycetota</taxon>
        <taxon>Actinomycetes</taxon>
        <taxon>Mycobacteriales</taxon>
        <taxon>Nocardiaceae</taxon>
        <taxon>Nocardia</taxon>
    </lineage>
</organism>
<evidence type="ECO:0000313" key="7">
    <source>
        <dbReference type="EMBL" id="QXN89189.1"/>
    </source>
</evidence>
<evidence type="ECO:0000256" key="2">
    <source>
        <dbReference type="ARBA" id="ARBA00023125"/>
    </source>
</evidence>
<sequence length="260" mass="26726">MVSESRRRIEVAACGLLARHGYHGFGLKALSEAAGLPYGSIYHHFPGGKEEIAVAAITGTGTMAGRMIRQAPTDVFATTTTLFDFMIGKLAGSEWVDGCPIGTPALDGGSDVEAVRTACDTAFDTMEQAFAGLLAELGLSAQEAGDLATTVVAAYEGATILARVRRTEAPLRTVAAAMEHLIRVTFTAAALPNAEANAADADPSGTGSSDIDAGMPDIDAGIADTALLDVEARVVAAAADPDIGNVPEVLPEQPNSPEKD</sequence>
<dbReference type="Pfam" id="PF21993">
    <property type="entry name" value="TetR_C_13_2"/>
    <property type="match status" value="1"/>
</dbReference>
<reference evidence="7 8" key="1">
    <citation type="submission" date="2021-07" db="EMBL/GenBank/DDBJ databases">
        <title>Whole Genome Sequence of Nocardia Iowensis.</title>
        <authorList>
            <person name="Lamm A."/>
            <person name="Collins-Fairclough A.M."/>
            <person name="Bunk B."/>
            <person name="Sproer C."/>
        </authorList>
    </citation>
    <scope>NUCLEOTIDE SEQUENCE [LARGE SCALE GENOMIC DNA]</scope>
    <source>
        <strain evidence="7 8">NRRL 5646</strain>
    </source>
</reference>
<dbReference type="PANTHER" id="PTHR47506:SF3">
    <property type="entry name" value="HTH-TYPE TRANSCRIPTIONAL REGULATOR LMRA"/>
    <property type="match status" value="1"/>
</dbReference>
<name>A0ABX8RHV9_NOCIO</name>
<dbReference type="Proteomes" id="UP000694257">
    <property type="component" value="Chromosome"/>
</dbReference>
<proteinExistence type="predicted"/>
<feature type="region of interest" description="Disordered" evidence="5">
    <location>
        <begin position="241"/>
        <end position="260"/>
    </location>
</feature>
<dbReference type="PROSITE" id="PS50977">
    <property type="entry name" value="HTH_TETR_2"/>
    <property type="match status" value="1"/>
</dbReference>
<keyword evidence="3" id="KW-0804">Transcription</keyword>
<dbReference type="InterPro" id="IPR001647">
    <property type="entry name" value="HTH_TetR"/>
</dbReference>
<gene>
    <name evidence="7" type="ORF">KV110_27055</name>
</gene>
<dbReference type="PANTHER" id="PTHR47506">
    <property type="entry name" value="TRANSCRIPTIONAL REGULATORY PROTEIN"/>
    <property type="match status" value="1"/>
</dbReference>